<evidence type="ECO:0000313" key="8">
    <source>
        <dbReference type="EMBL" id="CAG9325772.1"/>
    </source>
</evidence>
<feature type="repeat" description="WD" evidence="5">
    <location>
        <begin position="2180"/>
        <end position="2221"/>
    </location>
</feature>
<dbReference type="SMART" id="SM00054">
    <property type="entry name" value="EFh"/>
    <property type="match status" value="3"/>
</dbReference>
<keyword evidence="9" id="KW-1185">Reference proteome</keyword>
<dbReference type="SUPFAM" id="SSF50978">
    <property type="entry name" value="WD40 repeat-like"/>
    <property type="match status" value="4"/>
</dbReference>
<feature type="compositionally biased region" description="Acidic residues" evidence="6">
    <location>
        <begin position="191"/>
        <end position="203"/>
    </location>
</feature>
<dbReference type="GO" id="GO:0005509">
    <property type="term" value="F:calcium ion binding"/>
    <property type="evidence" value="ECO:0007669"/>
    <property type="project" value="InterPro"/>
</dbReference>
<proteinExistence type="inferred from homology"/>
<sequence length="2221" mass="243844">MGISESHQLHPGLKSLVISGDQASHLRERFELISDSFGLDREEVATLYKAKPDQLDTVFQIFDQHGRDKIDAYEFIAGMIIICDASLEVKADLLFELYDFDHSQAITFDELIILLRTSMNALCYMTGGSPMTMQELEDKTQRLFTKIDLNHDNQITIAEWLSFITRDVEVVKILEVLQLVTVEDIRPNFGSEEDPGMDSDLENETNRREWSRSTVQERVKEGVETLDDTPFLLEQVGEGDQFLAVKPWEGVVKHSVPSNYRPKKGDDDPPDANLELEYIHGYRCHDVRNNLRYSNRGEVVYHTAAVGIVLNQGTNTQKHFIAHTDDIISFDIHPQGTMAVTGEIGRTPLMCVWNTETMECVKSFKGILKKGITCVCFSADGTKVAGLGADEEKIVVVYDLGRGTGKPGLMQSVVASGSVGKDTFLDIKFHPSTPNKIVACGVKVFAVINIANGAITAKRGTGWGKTPQTQQQTLMSIGFLGASAVTGAFNGCVFKWNESTLSQAVKVHEAPVVCIGQRTGGEGIITGGNDGFIHILDLSLGKIQSIDLKDLGSILPKPRSACEGPGGKILIGTRGGEIFEVTGQNSKALLKGHYDKELWGVCSHPTRLEFATLGQECMLAVWDVPTRKQKTCKKLEGPGGALAYSPNAAVLLAGLENGKVVILDGNSLAVKDTKFDRTKCITDIKFSPNGNTVAVGAKDFLIFIYAVNENYRIKNKFKGHTASVTHIDFSVAGDIIQSNSTSYEILYHNLSSGSADPHGATAYKDEPWATWTCVLGWPVQGIWPPCSGGDDINNLERSKSHKVVATVDDFGQVKLFKNPCVNKGAGFNVYKGHSSHVTNLSFLNGYLITTGGNDKAIFQWKYTEEHIEINASDDLLEATRDETNLFDIQNVGEGDQFLAVKPWLGELKASTPNDYTPPKNQGKAPDENITLIKVHGYRSFDSRNNLKYTSTGQVVYPAAALGIVMDPASRQQKFFQMHDDDVVCLAIHPNRKIVATGQMAHIGKSRELEIHVWDSDTLQGISCLSGFHRRAIKHVGFSPDGKSLLSIGEDDDHSLAVYEWQAKRMICNSKVEKEPVLGASFISNTDLAVYGAKFIKFFTINGKNVTGNRGTLGNASKPFEAQLCGVAFNNNFVTGTHAGNIWIWAGRSLGKSMKAHNGQVWALTVVEGQLLSGGSDGVIIVWDQNMMQSQSVSIDAYALNPGVRSLDINSAGTVLVGTRSAEILEIRNWQEVESLGSGHYDGELWGLAMHPEHPLCATCGGDKTIRIWDLAQGIQLLAIKPLSHDMRAIDWSPDGRYLASGLMNGMVILLDASSLSNLSSLQSTFKGKDCWIEDLKFSPRGDRIAFGAHGGASKVEIMGIQNGKLVKMYAINAGLTSALTHLDWSIDASLVAVNSQAYELKFVNVDGKINVSSSSVKNVEWYSWTCVLGWSVQYIWPEGADGTDINSCHRSHNLSVLATADDFGKVNLFRYPVAVKKQACKSYTGHSSHVTKCKFSSNDAFLVSTGGNDKCVFVWQTDMAVPDTDPVYDEDNKIEFEDIPKEMALNKKNEEVKEKTKVKVAAALENNDPNSFFQFEELGEGDQFLAVKPWEGAIKPPSGFIKAPRNQNQAPAIDLSLEWVHGYRAKDCRNNLRYLHDGRIIYHAAGLGISLNKETWTQTYFNKHIDDIIAFALSPNCDLAATGEVGRRPNIFIWDTASMMPIANFKQPLEKGISAIAFSPSATKLVAIGMDDNHSVAIYNLQSNSLICTTNGDREIILDVGFISENEFITTGPKHYKQWTLSGNQLSGKKGVFGRNNNLLMCLAIQGTNIYTGTAIGTIIKWAGNTAGKSFPIHQRGVDSLWATHACIVSGGKDGLVYILDNNLNKRQSFDLSSPQYESVCPFIRSACISEDGGSLLVGTYGAEIYEIDITSGEGRNLIKGHYTPSRGKTVTNEVWGLHVLPDGAAYATCSDDGTLRLWDIENKSQIRIIKFTDNEEIPDSAKARCLCCNPDGSMMAVGFKDGSFKILDTSTWNVRVSKKDRKSEISDIKFSPDRSKLAIGSHDCVIDIYSVPDFRQIAVCKGHSSYITHIDWSTDSGYIHSNCGAYELLFWDGNSGRQNTSGASALKDEEWNTWTLVIGWPVQGIYPAYADGTDVNAVDRSKKKFGNNEYPLVATSDDFGMLKVFRYPCLLKGSEGVIGRGHSSHVTNVRFSVDDRYIFTAGGDDQCVFQWKVTAKTSAA</sequence>
<dbReference type="PROSITE" id="PS50082">
    <property type="entry name" value="WD_REPEATS_2"/>
    <property type="match status" value="6"/>
</dbReference>
<comment type="caution">
    <text evidence="8">The sequence shown here is derived from an EMBL/GenBank/DDBJ whole genome shotgun (WGS) entry which is preliminary data.</text>
</comment>
<dbReference type="PROSITE" id="PS50294">
    <property type="entry name" value="WD_REPEATS_REGION"/>
    <property type="match status" value="1"/>
</dbReference>
<dbReference type="InterPro" id="IPR019775">
    <property type="entry name" value="WD40_repeat_CS"/>
</dbReference>
<dbReference type="FunFam" id="2.130.10.10:FF:000320">
    <property type="entry name" value="echinoderm microtubule-associated protein-like 6"/>
    <property type="match status" value="3"/>
</dbReference>
<feature type="repeat" description="WD" evidence="5">
    <location>
        <begin position="1942"/>
        <end position="1969"/>
    </location>
</feature>
<evidence type="ECO:0000256" key="5">
    <source>
        <dbReference type="PROSITE-ProRule" id="PRU00221"/>
    </source>
</evidence>
<dbReference type="Gene3D" id="1.10.238.10">
    <property type="entry name" value="EF-hand"/>
    <property type="match status" value="1"/>
</dbReference>
<dbReference type="GO" id="GO:0008017">
    <property type="term" value="F:microtubule binding"/>
    <property type="evidence" value="ECO:0007669"/>
    <property type="project" value="TreeGrafter"/>
</dbReference>
<evidence type="ECO:0000256" key="6">
    <source>
        <dbReference type="SAM" id="MobiDB-lite"/>
    </source>
</evidence>
<dbReference type="SUPFAM" id="SSF47473">
    <property type="entry name" value="EF-hand"/>
    <property type="match status" value="1"/>
</dbReference>
<feature type="domain" description="EF-hand" evidence="7">
    <location>
        <begin position="86"/>
        <end position="121"/>
    </location>
</feature>
<dbReference type="InterPro" id="IPR001680">
    <property type="entry name" value="WD40_rpt"/>
</dbReference>
<dbReference type="InterPro" id="IPR050630">
    <property type="entry name" value="WD_repeat_EMAP"/>
</dbReference>
<organism evidence="8 9">
    <name type="scientific">Blepharisma stoltei</name>
    <dbReference type="NCBI Taxonomy" id="1481888"/>
    <lineage>
        <taxon>Eukaryota</taxon>
        <taxon>Sar</taxon>
        <taxon>Alveolata</taxon>
        <taxon>Ciliophora</taxon>
        <taxon>Postciliodesmatophora</taxon>
        <taxon>Heterotrichea</taxon>
        <taxon>Heterotrichida</taxon>
        <taxon>Blepharismidae</taxon>
        <taxon>Blepharisma</taxon>
    </lineage>
</organism>
<evidence type="ECO:0000259" key="7">
    <source>
        <dbReference type="PROSITE" id="PS50222"/>
    </source>
</evidence>
<dbReference type="Gene3D" id="2.130.10.10">
    <property type="entry name" value="YVTN repeat-like/Quinoprotein amine dehydrogenase"/>
    <property type="match status" value="6"/>
</dbReference>
<dbReference type="Pfam" id="PF03451">
    <property type="entry name" value="HELP"/>
    <property type="match status" value="3"/>
</dbReference>
<dbReference type="PANTHER" id="PTHR13720">
    <property type="entry name" value="WD-40 REPEAT PROTEIN"/>
    <property type="match status" value="1"/>
</dbReference>
<comment type="similarity">
    <text evidence="1">Belongs to the WD repeat EMAP family.</text>
</comment>
<protein>
    <recommendedName>
        <fullName evidence="7">EF-hand domain-containing protein</fullName>
    </recommendedName>
</protein>
<dbReference type="PANTHER" id="PTHR13720:SF33">
    <property type="entry name" value="HELP DOMAIN-CONTAINING PROTEIN"/>
    <property type="match status" value="1"/>
</dbReference>
<dbReference type="Pfam" id="PF13499">
    <property type="entry name" value="EF-hand_7"/>
    <property type="match status" value="1"/>
</dbReference>
<dbReference type="InterPro" id="IPR055442">
    <property type="entry name" value="Beta-prop_EML-like_2nd"/>
</dbReference>
<dbReference type="PROSITE" id="PS50222">
    <property type="entry name" value="EF_HAND_2"/>
    <property type="match status" value="3"/>
</dbReference>
<dbReference type="CDD" id="cd00051">
    <property type="entry name" value="EFh"/>
    <property type="match status" value="1"/>
</dbReference>
<feature type="repeat" description="WD" evidence="5">
    <location>
        <begin position="1483"/>
        <end position="1516"/>
    </location>
</feature>
<dbReference type="SUPFAM" id="SSF50998">
    <property type="entry name" value="Quinoprotein alcohol dehydrogenase-like"/>
    <property type="match status" value="1"/>
</dbReference>
<dbReference type="InterPro" id="IPR002048">
    <property type="entry name" value="EF_hand_dom"/>
</dbReference>
<feature type="compositionally biased region" description="Basic and acidic residues" evidence="6">
    <location>
        <begin position="204"/>
        <end position="213"/>
    </location>
</feature>
<dbReference type="PROSITE" id="PS00018">
    <property type="entry name" value="EF_HAND_1"/>
    <property type="match status" value="2"/>
</dbReference>
<keyword evidence="2 5" id="KW-0853">WD repeat</keyword>
<evidence type="ECO:0000256" key="4">
    <source>
        <dbReference type="ARBA" id="ARBA00022837"/>
    </source>
</evidence>
<dbReference type="Pfam" id="PF23409">
    <property type="entry name" value="Beta-prop_EML"/>
    <property type="match status" value="3"/>
</dbReference>
<dbReference type="InterPro" id="IPR011047">
    <property type="entry name" value="Quinoprotein_ADH-like_sf"/>
</dbReference>
<feature type="repeat" description="WD" evidence="5">
    <location>
        <begin position="1153"/>
        <end position="1183"/>
    </location>
</feature>
<feature type="repeat" description="WD" evidence="5">
    <location>
        <begin position="830"/>
        <end position="861"/>
    </location>
</feature>
<dbReference type="SMART" id="SM00320">
    <property type="entry name" value="WD40"/>
    <property type="match status" value="26"/>
</dbReference>
<dbReference type="SUPFAM" id="SSF50960">
    <property type="entry name" value="TolB, C-terminal domain"/>
    <property type="match status" value="1"/>
</dbReference>
<dbReference type="InterPro" id="IPR036322">
    <property type="entry name" value="WD40_repeat_dom_sf"/>
</dbReference>
<keyword evidence="3" id="KW-0677">Repeat</keyword>
<dbReference type="Pfam" id="PF23414">
    <property type="entry name" value="Beta-prop_EML_2"/>
    <property type="match status" value="3"/>
</dbReference>
<evidence type="ECO:0000256" key="2">
    <source>
        <dbReference type="ARBA" id="ARBA00022574"/>
    </source>
</evidence>
<evidence type="ECO:0000256" key="3">
    <source>
        <dbReference type="ARBA" id="ARBA00022737"/>
    </source>
</evidence>
<dbReference type="Proteomes" id="UP001162131">
    <property type="component" value="Unassembled WGS sequence"/>
</dbReference>
<dbReference type="InterPro" id="IPR005108">
    <property type="entry name" value="HELP"/>
</dbReference>
<accession>A0AAU9JNE0</accession>
<dbReference type="InterPro" id="IPR011992">
    <property type="entry name" value="EF-hand-dom_pair"/>
</dbReference>
<dbReference type="EMBL" id="CAJZBQ010000039">
    <property type="protein sequence ID" value="CAG9325772.1"/>
    <property type="molecule type" value="Genomic_DNA"/>
</dbReference>
<feature type="region of interest" description="Disordered" evidence="6">
    <location>
        <begin position="188"/>
        <end position="213"/>
    </location>
</feature>
<feature type="domain" description="EF-hand" evidence="7">
    <location>
        <begin position="50"/>
        <end position="85"/>
    </location>
</feature>
<dbReference type="PROSITE" id="PS00678">
    <property type="entry name" value="WD_REPEATS_1"/>
    <property type="match status" value="1"/>
</dbReference>
<feature type="domain" description="EF-hand" evidence="7">
    <location>
        <begin position="135"/>
        <end position="170"/>
    </location>
</feature>
<reference evidence="8" key="1">
    <citation type="submission" date="2021-09" db="EMBL/GenBank/DDBJ databases">
        <authorList>
            <consortium name="AG Swart"/>
            <person name="Singh M."/>
            <person name="Singh A."/>
            <person name="Seah K."/>
            <person name="Emmerich C."/>
        </authorList>
    </citation>
    <scope>NUCLEOTIDE SEQUENCE</scope>
    <source>
        <strain evidence="8">ATCC30299</strain>
    </source>
</reference>
<evidence type="ECO:0000313" key="9">
    <source>
        <dbReference type="Proteomes" id="UP001162131"/>
    </source>
</evidence>
<evidence type="ECO:0000256" key="1">
    <source>
        <dbReference type="ARBA" id="ARBA00006489"/>
    </source>
</evidence>
<gene>
    <name evidence="8" type="ORF">BSTOLATCC_MIC39566</name>
</gene>
<feature type="repeat" description="WD" evidence="5">
    <location>
        <begin position="1237"/>
        <end position="1278"/>
    </location>
</feature>
<name>A0AAU9JNE0_9CILI</name>
<dbReference type="InterPro" id="IPR055439">
    <property type="entry name" value="Beta-prop_EML_1st"/>
</dbReference>
<dbReference type="InterPro" id="IPR018247">
    <property type="entry name" value="EF_Hand_1_Ca_BS"/>
</dbReference>
<dbReference type="InterPro" id="IPR015943">
    <property type="entry name" value="WD40/YVTN_repeat-like_dom_sf"/>
</dbReference>
<dbReference type="GO" id="GO:0005929">
    <property type="term" value="C:cilium"/>
    <property type="evidence" value="ECO:0007669"/>
    <property type="project" value="UniProtKB-ARBA"/>
</dbReference>
<keyword evidence="4" id="KW-0106">Calcium</keyword>